<proteinExistence type="predicted"/>
<dbReference type="EMBL" id="JADKNH010000006">
    <property type="protein sequence ID" value="MBF4693736.1"/>
    <property type="molecule type" value="Genomic_DNA"/>
</dbReference>
<keyword evidence="1" id="KW-1133">Transmembrane helix</keyword>
<accession>A0ABR9ZUT8</accession>
<keyword evidence="1" id="KW-0472">Membrane</keyword>
<reference evidence="2 3" key="1">
    <citation type="submission" date="2020-11" db="EMBL/GenBank/DDBJ databases">
        <title>Fusibacter basophilias sp. nov.</title>
        <authorList>
            <person name="Qiu D."/>
        </authorList>
    </citation>
    <scope>NUCLEOTIDE SEQUENCE [LARGE SCALE GENOMIC DNA]</scope>
    <source>
        <strain evidence="2 3">Q10-2</strain>
    </source>
</reference>
<evidence type="ECO:0000313" key="3">
    <source>
        <dbReference type="Proteomes" id="UP000614200"/>
    </source>
</evidence>
<keyword evidence="1" id="KW-0812">Transmembrane</keyword>
<organism evidence="2 3">
    <name type="scientific">Fusibacter ferrireducens</name>
    <dbReference type="NCBI Taxonomy" id="2785058"/>
    <lineage>
        <taxon>Bacteria</taxon>
        <taxon>Bacillati</taxon>
        <taxon>Bacillota</taxon>
        <taxon>Clostridia</taxon>
        <taxon>Eubacteriales</taxon>
        <taxon>Eubacteriales Family XII. Incertae Sedis</taxon>
        <taxon>Fusibacter</taxon>
    </lineage>
</organism>
<protein>
    <submittedName>
        <fullName evidence="2">SoxR reducing system RseC family protein</fullName>
    </submittedName>
</protein>
<dbReference type="PANTHER" id="PTHR35867:SF1">
    <property type="entry name" value="PROTEIN RSEC"/>
    <property type="match status" value="1"/>
</dbReference>
<dbReference type="RefSeq" id="WP_194701974.1">
    <property type="nucleotide sequence ID" value="NZ_JADKNH010000006.1"/>
</dbReference>
<evidence type="ECO:0000256" key="1">
    <source>
        <dbReference type="SAM" id="Phobius"/>
    </source>
</evidence>
<sequence length="150" mass="16607">MMNRTGIIVKEMGQYSKVKLMRHTACGNCGACHLGDDQKDVHLIALNDVHGEEGDLVEVVMGTDSVLKAAFIMYIIPLAALLIGVFLGQPIFGMMNLSNIEVPSALLGLVLMVGTYLVIKKNDQKFLKSKKYTAHIEMIVQKHHKEMQPL</sequence>
<dbReference type="PIRSF" id="PIRSF004923">
    <property type="entry name" value="RseC"/>
    <property type="match status" value="1"/>
</dbReference>
<gene>
    <name evidence="2" type="ORF">ISU02_11410</name>
</gene>
<keyword evidence="3" id="KW-1185">Reference proteome</keyword>
<dbReference type="InterPro" id="IPR007359">
    <property type="entry name" value="SigmaE_reg_RseC_MucC"/>
</dbReference>
<dbReference type="PANTHER" id="PTHR35867">
    <property type="entry name" value="PROTEIN RSEC"/>
    <property type="match status" value="1"/>
</dbReference>
<evidence type="ECO:0000313" key="2">
    <source>
        <dbReference type="EMBL" id="MBF4693736.1"/>
    </source>
</evidence>
<dbReference type="InterPro" id="IPR026268">
    <property type="entry name" value="RseC"/>
</dbReference>
<comment type="caution">
    <text evidence="2">The sequence shown here is derived from an EMBL/GenBank/DDBJ whole genome shotgun (WGS) entry which is preliminary data.</text>
</comment>
<name>A0ABR9ZUT8_9FIRM</name>
<feature type="transmembrane region" description="Helical" evidence="1">
    <location>
        <begin position="100"/>
        <end position="119"/>
    </location>
</feature>
<dbReference type="Proteomes" id="UP000614200">
    <property type="component" value="Unassembled WGS sequence"/>
</dbReference>
<dbReference type="Pfam" id="PF04246">
    <property type="entry name" value="RseC_MucC"/>
    <property type="match status" value="1"/>
</dbReference>
<feature type="transmembrane region" description="Helical" evidence="1">
    <location>
        <begin position="71"/>
        <end position="88"/>
    </location>
</feature>